<dbReference type="PROSITE" id="PS50931">
    <property type="entry name" value="HTH_LYSR"/>
    <property type="match status" value="1"/>
</dbReference>
<dbReference type="AlphaFoldDB" id="A0A098G4A8"/>
<dbReference type="PANTHER" id="PTHR30126:SF39">
    <property type="entry name" value="HTH-TYPE TRANSCRIPTIONAL REGULATOR CYSL"/>
    <property type="match status" value="1"/>
</dbReference>
<dbReference type="Gene3D" id="3.40.190.10">
    <property type="entry name" value="Periplasmic binding protein-like II"/>
    <property type="match status" value="2"/>
</dbReference>
<name>A0A098G4A8_9GAMM</name>
<dbReference type="GO" id="GO:0000976">
    <property type="term" value="F:transcription cis-regulatory region binding"/>
    <property type="evidence" value="ECO:0007669"/>
    <property type="project" value="TreeGrafter"/>
</dbReference>
<dbReference type="OrthoDB" id="8557381at2"/>
<keyword evidence="7" id="KW-1185">Reference proteome</keyword>
<evidence type="ECO:0000313" key="6">
    <source>
        <dbReference type="EMBL" id="CEG57328.1"/>
    </source>
</evidence>
<evidence type="ECO:0000256" key="3">
    <source>
        <dbReference type="ARBA" id="ARBA00023125"/>
    </source>
</evidence>
<dbReference type="Pfam" id="PF03466">
    <property type="entry name" value="LysR_substrate"/>
    <property type="match status" value="1"/>
</dbReference>
<evidence type="ECO:0000313" key="7">
    <source>
        <dbReference type="Proteomes" id="UP000032430"/>
    </source>
</evidence>
<dbReference type="SUPFAM" id="SSF46785">
    <property type="entry name" value="Winged helix' DNA-binding domain"/>
    <property type="match status" value="1"/>
</dbReference>
<feature type="domain" description="HTH lysR-type" evidence="5">
    <location>
        <begin position="10"/>
        <end position="59"/>
    </location>
</feature>
<evidence type="ECO:0000259" key="5">
    <source>
        <dbReference type="PROSITE" id="PS50931"/>
    </source>
</evidence>
<gene>
    <name evidence="6" type="ORF">LFA_1937</name>
</gene>
<keyword evidence="2" id="KW-0805">Transcription regulation</keyword>
<dbReference type="Gene3D" id="1.10.10.10">
    <property type="entry name" value="Winged helix-like DNA-binding domain superfamily/Winged helix DNA-binding domain"/>
    <property type="match status" value="1"/>
</dbReference>
<dbReference type="Pfam" id="PF00126">
    <property type="entry name" value="HTH_1"/>
    <property type="match status" value="1"/>
</dbReference>
<dbReference type="KEGG" id="lfa:LFA_1937"/>
<evidence type="ECO:0000256" key="4">
    <source>
        <dbReference type="ARBA" id="ARBA00023163"/>
    </source>
</evidence>
<keyword evidence="4" id="KW-0804">Transcription</keyword>
<dbReference type="GO" id="GO:0003700">
    <property type="term" value="F:DNA-binding transcription factor activity"/>
    <property type="evidence" value="ECO:0007669"/>
    <property type="project" value="InterPro"/>
</dbReference>
<reference evidence="7" key="1">
    <citation type="submission" date="2014-09" db="EMBL/GenBank/DDBJ databases">
        <authorList>
            <person name="Gomez-Valero L."/>
        </authorList>
    </citation>
    <scope>NUCLEOTIDE SEQUENCE [LARGE SCALE GENOMIC DNA]</scope>
    <source>
        <strain evidence="7">ATCC700992</strain>
    </source>
</reference>
<dbReference type="EMBL" id="LN614827">
    <property type="protein sequence ID" value="CEG57328.1"/>
    <property type="molecule type" value="Genomic_DNA"/>
</dbReference>
<dbReference type="SUPFAM" id="SSF53850">
    <property type="entry name" value="Periplasmic binding protein-like II"/>
    <property type="match status" value="1"/>
</dbReference>
<comment type="similarity">
    <text evidence="1">Belongs to the LysR transcriptional regulatory family.</text>
</comment>
<organism evidence="6 7">
    <name type="scientific">Legionella fallonii LLAP-10</name>
    <dbReference type="NCBI Taxonomy" id="1212491"/>
    <lineage>
        <taxon>Bacteria</taxon>
        <taxon>Pseudomonadati</taxon>
        <taxon>Pseudomonadota</taxon>
        <taxon>Gammaproteobacteria</taxon>
        <taxon>Legionellales</taxon>
        <taxon>Legionellaceae</taxon>
        <taxon>Legionella</taxon>
    </lineage>
</organism>
<dbReference type="InterPro" id="IPR036388">
    <property type="entry name" value="WH-like_DNA-bd_sf"/>
</dbReference>
<evidence type="ECO:0000256" key="1">
    <source>
        <dbReference type="ARBA" id="ARBA00009437"/>
    </source>
</evidence>
<dbReference type="InterPro" id="IPR000847">
    <property type="entry name" value="LysR_HTH_N"/>
</dbReference>
<dbReference type="CDD" id="cd05466">
    <property type="entry name" value="PBP2_LTTR_substrate"/>
    <property type="match status" value="1"/>
</dbReference>
<dbReference type="HOGENOM" id="CLU_039613_5_0_6"/>
<evidence type="ECO:0000256" key="2">
    <source>
        <dbReference type="ARBA" id="ARBA00023015"/>
    </source>
</evidence>
<protein>
    <submittedName>
        <fullName evidence="6">Putative Transcriptional regulator, LysR family</fullName>
    </submittedName>
</protein>
<dbReference type="InterPro" id="IPR005119">
    <property type="entry name" value="LysR_subst-bd"/>
</dbReference>
<dbReference type="PANTHER" id="PTHR30126">
    <property type="entry name" value="HTH-TYPE TRANSCRIPTIONAL REGULATOR"/>
    <property type="match status" value="1"/>
</dbReference>
<proteinExistence type="inferred from homology"/>
<keyword evidence="3" id="KW-0238">DNA-binding</keyword>
<dbReference type="PRINTS" id="PR00039">
    <property type="entry name" value="HTHLYSR"/>
</dbReference>
<dbReference type="STRING" id="1212491.LFA_1937"/>
<dbReference type="InterPro" id="IPR036390">
    <property type="entry name" value="WH_DNA-bd_sf"/>
</dbReference>
<dbReference type="Proteomes" id="UP000032430">
    <property type="component" value="Chromosome I"/>
</dbReference>
<sequence>MSHHLMFQSFLAVYRTGSQTKAAAELSLTQPAISQHIKNLEMHLQKTLFRRVGKFLEPTALAHQLAFSIGSHVDILDNIWNAFKPKSLSQGGIVYLGGIAEFFATALAPYISSLNEHKIQIRFEIGREVLLEKLLQGELDLAQFCTHVVHPGITIERLFHQEYYLVGSPQFIDLISEEELKRGDTRSIDALPWVAYDESLLFIKEYFQTVFNKSFSGHIALMIKDLWSIEAAVAGGLGITVLPSYFCQEILKNKKLVILHYPKNHPNHYFYLGWKDGALHNNKIKVVRQLLLKAASNKSL</sequence>
<dbReference type="RefSeq" id="WP_045095846.1">
    <property type="nucleotide sequence ID" value="NZ_LN614827.1"/>
</dbReference>
<accession>A0A098G4A8</accession>